<gene>
    <name evidence="9 13" type="primary">CTU1</name>
    <name evidence="9" type="synonym">NCS6</name>
    <name evidence="13" type="ORF">BGZ95_006460</name>
</gene>
<evidence type="ECO:0000256" key="10">
    <source>
        <dbReference type="SAM" id="MobiDB-lite"/>
    </source>
</evidence>
<dbReference type="GO" id="GO:0002144">
    <property type="term" value="C:cytosolic tRNA wobble base thiouridylase complex"/>
    <property type="evidence" value="ECO:0007669"/>
    <property type="project" value="TreeGrafter"/>
</dbReference>
<feature type="domain" description="Obg" evidence="12">
    <location>
        <begin position="435"/>
        <end position="674"/>
    </location>
</feature>
<dbReference type="InterPro" id="IPR031167">
    <property type="entry name" value="G_OBG"/>
</dbReference>
<keyword evidence="7 9" id="KW-0694">RNA-binding</keyword>
<comment type="function">
    <text evidence="9">Plays a central role in 2-thiolation of mcm(5)S(2)U at tRNA wobble positions of tRNA(Lys), tRNA(Glu) and tRNA(Gln). Directly binds tRNAs and probably acts by catalyzing adenylation of tRNAs, an intermediate required for 2-thiolation. It is unclear whether it acts as a sulfurtransferase that transfers sulfur from thiocarboxylated URM1 onto the uridine of tRNAs at wobble position. Prior mcm(5) tRNA modification by the elongator complex is required for 2-thiolation. May also be involved in protein urmylation.</text>
</comment>
<evidence type="ECO:0000259" key="11">
    <source>
        <dbReference type="PROSITE" id="PS51710"/>
    </source>
</evidence>
<dbReference type="InterPro" id="IPR056369">
    <property type="entry name" value="CTU1-like_ATP-bd"/>
</dbReference>
<dbReference type="CDD" id="cd01898">
    <property type="entry name" value="Obg"/>
    <property type="match status" value="1"/>
</dbReference>
<dbReference type="GO" id="GO:0016779">
    <property type="term" value="F:nucleotidyltransferase activity"/>
    <property type="evidence" value="ECO:0007669"/>
    <property type="project" value="UniProtKB-UniRule"/>
</dbReference>
<protein>
    <recommendedName>
        <fullName evidence="9">Cytoplasmic tRNA 2-thiolation protein 1</fullName>
        <ecNumber evidence="9">2.7.7.-</ecNumber>
    </recommendedName>
    <alternativeName>
        <fullName evidence="9">Cytoplasmic tRNA adenylyltransferase 1</fullName>
    </alternativeName>
</protein>
<dbReference type="InterPro" id="IPR027417">
    <property type="entry name" value="P-loop_NTPase"/>
</dbReference>
<dbReference type="InterPro" id="IPR000541">
    <property type="entry name" value="Ncs6/Tuc1/Ctu1"/>
</dbReference>
<dbReference type="InterPro" id="IPR032442">
    <property type="entry name" value="CTU1_C"/>
</dbReference>
<evidence type="ECO:0000256" key="1">
    <source>
        <dbReference type="ARBA" id="ARBA00007699"/>
    </source>
</evidence>
<evidence type="ECO:0000313" key="13">
    <source>
        <dbReference type="EMBL" id="KAG0277143.1"/>
    </source>
</evidence>
<dbReference type="SUPFAM" id="SSF52402">
    <property type="entry name" value="Adenine nucleotide alpha hydrolases-like"/>
    <property type="match status" value="1"/>
</dbReference>
<organism evidence="13 14">
    <name type="scientific">Linnemannia exigua</name>
    <dbReference type="NCBI Taxonomy" id="604196"/>
    <lineage>
        <taxon>Eukaryota</taxon>
        <taxon>Fungi</taxon>
        <taxon>Fungi incertae sedis</taxon>
        <taxon>Mucoromycota</taxon>
        <taxon>Mortierellomycotina</taxon>
        <taxon>Mortierellomycetes</taxon>
        <taxon>Mortierellales</taxon>
        <taxon>Mortierellaceae</taxon>
        <taxon>Linnemannia</taxon>
    </lineage>
</organism>
<accession>A0AAD4DHS9</accession>
<evidence type="ECO:0000256" key="7">
    <source>
        <dbReference type="ARBA" id="ARBA00022884"/>
    </source>
</evidence>
<feature type="region of interest" description="Disordered" evidence="10">
    <location>
        <begin position="925"/>
        <end position="960"/>
    </location>
</feature>
<dbReference type="GO" id="GO:0005525">
    <property type="term" value="F:GTP binding"/>
    <property type="evidence" value="ECO:0007669"/>
    <property type="project" value="UniProtKB-KW"/>
</dbReference>
<dbReference type="SUPFAM" id="SSF52540">
    <property type="entry name" value="P-loop containing nucleoside triphosphate hydrolases"/>
    <property type="match status" value="1"/>
</dbReference>
<dbReference type="Gene3D" id="2.70.210.12">
    <property type="entry name" value="GTP1/OBG domain"/>
    <property type="match status" value="1"/>
</dbReference>
<dbReference type="Pfam" id="PF16503">
    <property type="entry name" value="zn-ribbon_14"/>
    <property type="match status" value="1"/>
</dbReference>
<dbReference type="AlphaFoldDB" id="A0AAD4DHS9"/>
<dbReference type="NCBIfam" id="TIGR00269">
    <property type="entry name" value="TIGR00269 family protein"/>
    <property type="match status" value="1"/>
</dbReference>
<reference evidence="13" key="1">
    <citation type="journal article" date="2020" name="Fungal Divers.">
        <title>Resolving the Mortierellaceae phylogeny through synthesis of multi-gene phylogenetics and phylogenomics.</title>
        <authorList>
            <person name="Vandepol N."/>
            <person name="Liber J."/>
            <person name="Desiro A."/>
            <person name="Na H."/>
            <person name="Kennedy M."/>
            <person name="Barry K."/>
            <person name="Grigoriev I.V."/>
            <person name="Miller A.N."/>
            <person name="O'Donnell K."/>
            <person name="Stajich J.E."/>
            <person name="Bonito G."/>
        </authorList>
    </citation>
    <scope>NUCLEOTIDE SEQUENCE</scope>
    <source>
        <strain evidence="13">NRRL 28262</strain>
    </source>
</reference>
<dbReference type="Pfam" id="PF01926">
    <property type="entry name" value="MMR_HSR1"/>
    <property type="match status" value="1"/>
</dbReference>
<dbReference type="EMBL" id="JAAAIL010000300">
    <property type="protein sequence ID" value="KAG0277143.1"/>
    <property type="molecule type" value="Genomic_DNA"/>
</dbReference>
<dbReference type="GO" id="GO:0005739">
    <property type="term" value="C:mitochondrion"/>
    <property type="evidence" value="ECO:0007669"/>
    <property type="project" value="TreeGrafter"/>
</dbReference>
<comment type="similarity">
    <text evidence="9">Belongs to the TtcA family. CTU1/NCS6/ATPBD3 subfamily.</text>
</comment>
<comment type="similarity">
    <text evidence="1">Belongs to the TRAFAC class OBG-HflX-like GTPase superfamily. OBG GTPase family.</text>
</comment>
<name>A0AAD4DHS9_9FUNG</name>
<comment type="caution">
    <text evidence="13">The sequence shown here is derived from an EMBL/GenBank/DDBJ whole genome shotgun (WGS) entry which is preliminary data.</text>
</comment>
<dbReference type="InterPro" id="IPR011063">
    <property type="entry name" value="TilS/TtcA_N"/>
</dbReference>
<dbReference type="InterPro" id="IPR014729">
    <property type="entry name" value="Rossmann-like_a/b/a_fold"/>
</dbReference>
<dbReference type="HAMAP" id="MF_01454">
    <property type="entry name" value="GTPase_Obg"/>
    <property type="match status" value="1"/>
</dbReference>
<dbReference type="EC" id="2.7.7.-" evidence="9"/>
<dbReference type="Pfam" id="PF01171">
    <property type="entry name" value="ATP_bind_3"/>
    <property type="match status" value="1"/>
</dbReference>
<dbReference type="InterPro" id="IPR006073">
    <property type="entry name" value="GTP-bd"/>
</dbReference>
<dbReference type="GO" id="GO:0000049">
    <property type="term" value="F:tRNA binding"/>
    <property type="evidence" value="ECO:0007669"/>
    <property type="project" value="UniProtKB-UniRule"/>
</dbReference>
<dbReference type="PROSITE" id="PS51710">
    <property type="entry name" value="G_OBG"/>
    <property type="match status" value="1"/>
</dbReference>
<sequence length="960" mass="106328">MPGATDAKPTKPLKNPCNLCQTVRAILKRPKTGQQLCKECFFHVFETEIHNTIVDNKLFNRGDRVAIGASGGKDSTVLAYVMKLLNDRYSYGLDLVLLSIDEGITGYRDDSLETVKRNRDQYQIPLLIVSYKDLYGWSMDDIVKEIGRKNNCTFCGVFRRQALDRGAIMLNVDHIVTGHNADDIAETVLMNILRGDLPRLQRCTSIITNDTSEDSSGIETSKILRSKPFKYTYEKEIVMYAYFKKLDYFSTECIYSPNAYRGHARVFLKDLEAVRRTAIVDIIHSGEALSASVQANESTKLPTMSNCTRCGYISSNELCKACLLLEGLNKGLPQLGIGHTTKIRRMHEAANLASGLSSPASLSSPGSGVTEDNVKVVTHIKDLGQLATMPTSHEHGESNTPVDGWQRTADGLPDYTAEPRGRAKGVEWKLRAKGRNFVDFCRIKVSGGQGGDGCVSFHREKFVAFGQPNGGNGGRGGNVIFEASSNETSLQHIPHTAAAPRGVHGKGSLMHGHAGKDLIIKVPMGTIIREVPSPEKERSDEDEWDVLFSHKALELGETEAKDKEMSKRWVLYPRLANSLTALPEGKVNYFEEAQAWVAEEDRIVEARRAAMSKKPLLLDVNEHTEDTTQFMVGRGGGGGYGNPHFLTTQNRAPKYATRGREGQTRWLTLELKTIADAGLVGLPNAGKSTFLQAVSNAHPAIAPYPFTTLNPYIGTVDYSDSYQVKVADIPGLIRGAHMNVGLGHSFLRHVERSKVLVYVIDIAAEFGIKRKVKGVDDWTPEEDLEQQEEVKDAASSAKPSSQDDEDPLAVNAEYSQPFEDWKTLLDELEAYQPGLTRRPSMIIANKADVTEVAPKNLRLFQKLVHEEWAKRRVASDTSSPSSSSTTPSTDSHDIKIVPVSAKYKKNIVKVTSILREIVEAEKAKESAAAMRKLQREREEEEEALAFKATRRNIMNNSQNE</sequence>
<evidence type="ECO:0000313" key="14">
    <source>
        <dbReference type="Proteomes" id="UP001194580"/>
    </source>
</evidence>
<comment type="pathway">
    <text evidence="9">tRNA modification; 5-methoxycarbonylmethyl-2-thiouridine-tRNA biosynthesis.</text>
</comment>
<dbReference type="GO" id="GO:0002143">
    <property type="term" value="P:tRNA wobble position uridine thiolation"/>
    <property type="evidence" value="ECO:0007669"/>
    <property type="project" value="TreeGrafter"/>
</dbReference>
<dbReference type="PANTHER" id="PTHR11807">
    <property type="entry name" value="ATPASES OF THE PP SUPERFAMILY-RELATED"/>
    <property type="match status" value="1"/>
</dbReference>
<feature type="domain" description="OBG-type G" evidence="11">
    <location>
        <begin position="675"/>
        <end position="919"/>
    </location>
</feature>
<dbReference type="GO" id="GO:0032447">
    <property type="term" value="P:protein urmylation"/>
    <property type="evidence" value="ECO:0007669"/>
    <property type="project" value="UniProtKB-UniRule"/>
</dbReference>
<feature type="compositionally biased region" description="Low complexity" evidence="10">
    <location>
        <begin position="875"/>
        <end position="889"/>
    </location>
</feature>
<dbReference type="PRINTS" id="PR00326">
    <property type="entry name" value="GTP1OBG"/>
</dbReference>
<proteinExistence type="inferred from homology"/>
<keyword evidence="4 9" id="KW-0808">Transferase</keyword>
<dbReference type="PROSITE" id="PS01263">
    <property type="entry name" value="UPF0021"/>
    <property type="match status" value="1"/>
</dbReference>
<dbReference type="HAMAP" id="MF_03053">
    <property type="entry name" value="CTU1"/>
    <property type="match status" value="1"/>
</dbReference>
<dbReference type="GO" id="GO:0000287">
    <property type="term" value="F:magnesium ion binding"/>
    <property type="evidence" value="ECO:0007669"/>
    <property type="project" value="InterPro"/>
</dbReference>
<keyword evidence="14" id="KW-1185">Reference proteome</keyword>
<dbReference type="Gene3D" id="3.40.50.300">
    <property type="entry name" value="P-loop containing nucleotide triphosphate hydrolases"/>
    <property type="match status" value="1"/>
</dbReference>
<evidence type="ECO:0000256" key="4">
    <source>
        <dbReference type="ARBA" id="ARBA00022679"/>
    </source>
</evidence>
<evidence type="ECO:0000256" key="9">
    <source>
        <dbReference type="HAMAP-Rule" id="MF_03053"/>
    </source>
</evidence>
<dbReference type="InterPro" id="IPR020554">
    <property type="entry name" value="UPF0021_CS"/>
</dbReference>
<dbReference type="InterPro" id="IPR036726">
    <property type="entry name" value="GTP1_OBG_dom_sf"/>
</dbReference>
<feature type="region of interest" description="Disordered" evidence="10">
    <location>
        <begin position="871"/>
        <end position="892"/>
    </location>
</feature>
<dbReference type="GO" id="GO:0042254">
    <property type="term" value="P:ribosome biogenesis"/>
    <property type="evidence" value="ECO:0007669"/>
    <property type="project" value="UniProtKB-UniRule"/>
</dbReference>
<evidence type="ECO:0000259" key="12">
    <source>
        <dbReference type="PROSITE" id="PS51883"/>
    </source>
</evidence>
<comment type="subcellular location">
    <subcellularLocation>
        <location evidence="9">Cytoplasm</location>
    </subcellularLocation>
</comment>
<dbReference type="Gene3D" id="3.40.50.620">
    <property type="entry name" value="HUPs"/>
    <property type="match status" value="1"/>
</dbReference>
<dbReference type="PANTHER" id="PTHR11807:SF12">
    <property type="entry name" value="CYTOPLASMIC TRNA 2-THIOLATION PROTEIN 1"/>
    <property type="match status" value="1"/>
</dbReference>
<dbReference type="SUPFAM" id="SSF82051">
    <property type="entry name" value="Obg GTP-binding protein N-terminal domain"/>
    <property type="match status" value="1"/>
</dbReference>
<dbReference type="FunFam" id="3.40.50.620:FF:000054">
    <property type="entry name" value="Cytoplasmic tRNA 2-thiolation protein 1"/>
    <property type="match status" value="1"/>
</dbReference>
<evidence type="ECO:0000256" key="6">
    <source>
        <dbReference type="ARBA" id="ARBA00022741"/>
    </source>
</evidence>
<keyword evidence="8" id="KW-0342">GTP-binding</keyword>
<dbReference type="InterPro" id="IPR014100">
    <property type="entry name" value="GTP-bd_Obg/CgtA"/>
</dbReference>
<keyword evidence="2 9" id="KW-0963">Cytoplasm</keyword>
<evidence type="ECO:0000256" key="8">
    <source>
        <dbReference type="ARBA" id="ARBA00023134"/>
    </source>
</evidence>
<keyword evidence="5 9" id="KW-0819">tRNA processing</keyword>
<dbReference type="InterPro" id="IPR006169">
    <property type="entry name" value="GTP1_OBG_dom"/>
</dbReference>
<keyword evidence="3 9" id="KW-0820">tRNA-binding</keyword>
<dbReference type="PROSITE" id="PS51883">
    <property type="entry name" value="OBG"/>
    <property type="match status" value="1"/>
</dbReference>
<dbReference type="Pfam" id="PF01018">
    <property type="entry name" value="GTP1_OBG"/>
    <property type="match status" value="2"/>
</dbReference>
<evidence type="ECO:0000256" key="3">
    <source>
        <dbReference type="ARBA" id="ARBA00022555"/>
    </source>
</evidence>
<evidence type="ECO:0000256" key="5">
    <source>
        <dbReference type="ARBA" id="ARBA00022694"/>
    </source>
</evidence>
<keyword evidence="6" id="KW-0547">Nucleotide-binding</keyword>
<dbReference type="Proteomes" id="UP001194580">
    <property type="component" value="Unassembled WGS sequence"/>
</dbReference>
<dbReference type="CDD" id="cd01713">
    <property type="entry name" value="CTU1-like"/>
    <property type="match status" value="1"/>
</dbReference>
<dbReference type="GO" id="GO:0003924">
    <property type="term" value="F:GTPase activity"/>
    <property type="evidence" value="ECO:0007669"/>
    <property type="project" value="InterPro"/>
</dbReference>
<feature type="region of interest" description="Disordered" evidence="10">
    <location>
        <begin position="788"/>
        <end position="808"/>
    </location>
</feature>
<evidence type="ECO:0000256" key="2">
    <source>
        <dbReference type="ARBA" id="ARBA00022490"/>
    </source>
</evidence>